<feature type="compositionally biased region" description="Acidic residues" evidence="1">
    <location>
        <begin position="97"/>
        <end position="115"/>
    </location>
</feature>
<evidence type="ECO:0000313" key="3">
    <source>
        <dbReference type="Proteomes" id="UP000790833"/>
    </source>
</evidence>
<dbReference type="EMBL" id="JAHMUF010000006">
    <property type="protein sequence ID" value="KAG7194732.1"/>
    <property type="molecule type" value="Genomic_DNA"/>
</dbReference>
<dbReference type="Proteomes" id="UP000790833">
    <property type="component" value="Unassembled WGS sequence"/>
</dbReference>
<feature type="region of interest" description="Disordered" evidence="1">
    <location>
        <begin position="41"/>
        <end position="65"/>
    </location>
</feature>
<feature type="compositionally biased region" description="Acidic residues" evidence="1">
    <location>
        <begin position="56"/>
        <end position="65"/>
    </location>
</feature>
<feature type="region of interest" description="Disordered" evidence="1">
    <location>
        <begin position="96"/>
        <end position="121"/>
    </location>
</feature>
<dbReference type="AlphaFoldDB" id="A0A9P8AK33"/>
<accession>A0A9P8AK33</accession>
<evidence type="ECO:0000313" key="2">
    <source>
        <dbReference type="EMBL" id="KAG7194732.1"/>
    </source>
</evidence>
<comment type="caution">
    <text evidence="2">The sequence shown here is derived from an EMBL/GenBank/DDBJ whole genome shotgun (WGS) entry which is preliminary data.</text>
</comment>
<organism evidence="2 3">
    <name type="scientific">Scheffersomyces spartinae</name>
    <dbReference type="NCBI Taxonomy" id="45513"/>
    <lineage>
        <taxon>Eukaryota</taxon>
        <taxon>Fungi</taxon>
        <taxon>Dikarya</taxon>
        <taxon>Ascomycota</taxon>
        <taxon>Saccharomycotina</taxon>
        <taxon>Pichiomycetes</taxon>
        <taxon>Debaryomycetaceae</taxon>
        <taxon>Scheffersomyces</taxon>
    </lineage>
</organism>
<dbReference type="GeneID" id="66117785"/>
<dbReference type="RefSeq" id="XP_043050279.1">
    <property type="nucleotide sequence ID" value="XM_043195082.1"/>
</dbReference>
<evidence type="ECO:0000256" key="1">
    <source>
        <dbReference type="SAM" id="MobiDB-lite"/>
    </source>
</evidence>
<protein>
    <submittedName>
        <fullName evidence="2">Uncharacterized protein</fullName>
    </submittedName>
</protein>
<sequence>MFSVDDTEEELSIVVAGSGGLGEDRLRIKYHVRANKANNKVMPSGIPRAKPNLDELGSEEDEDCGNCEAPIEVESPEIELVGDAEPEPVAVAKAVDEPGDVEEPENVTVDSDEPDSVMVNT</sequence>
<keyword evidence="3" id="KW-1185">Reference proteome</keyword>
<reference evidence="2" key="1">
    <citation type="submission" date="2021-03" db="EMBL/GenBank/DDBJ databases">
        <authorList>
            <person name="Palmer J.M."/>
        </authorList>
    </citation>
    <scope>NUCLEOTIDE SEQUENCE</scope>
    <source>
        <strain evidence="2">ARV_011</strain>
    </source>
</reference>
<proteinExistence type="predicted"/>
<gene>
    <name evidence="2" type="ORF">KQ657_004411</name>
</gene>
<name>A0A9P8AK33_9ASCO</name>